<comment type="caution">
    <text evidence="2">The sequence shown here is derived from an EMBL/GenBank/DDBJ whole genome shotgun (WGS) entry which is preliminary data.</text>
</comment>
<dbReference type="Proteomes" id="UP000274843">
    <property type="component" value="Unassembled WGS sequence"/>
</dbReference>
<dbReference type="Gene3D" id="3.30.750.24">
    <property type="entry name" value="STAS domain"/>
    <property type="match status" value="1"/>
</dbReference>
<evidence type="ECO:0000259" key="1">
    <source>
        <dbReference type="PROSITE" id="PS50801"/>
    </source>
</evidence>
<dbReference type="InterPro" id="IPR058548">
    <property type="entry name" value="MlaB-like_STAS"/>
</dbReference>
<name>A0A3N2GMW4_9PSEU</name>
<dbReference type="InterPro" id="IPR002645">
    <property type="entry name" value="STAS_dom"/>
</dbReference>
<proteinExistence type="predicted"/>
<dbReference type="PROSITE" id="PS50801">
    <property type="entry name" value="STAS"/>
    <property type="match status" value="1"/>
</dbReference>
<feature type="domain" description="STAS" evidence="1">
    <location>
        <begin position="23"/>
        <end position="117"/>
    </location>
</feature>
<evidence type="ECO:0000313" key="3">
    <source>
        <dbReference type="Proteomes" id="UP000274843"/>
    </source>
</evidence>
<dbReference type="GeneID" id="301841732"/>
<dbReference type="AlphaFoldDB" id="A0A3N2GMW4"/>
<dbReference type="CDD" id="cd07043">
    <property type="entry name" value="STAS_anti-anti-sigma_factors"/>
    <property type="match status" value="1"/>
</dbReference>
<dbReference type="RefSeq" id="WP_123682518.1">
    <property type="nucleotide sequence ID" value="NZ_RKHY01000001.1"/>
</dbReference>
<keyword evidence="3" id="KW-1185">Reference proteome</keyword>
<dbReference type="EMBL" id="RKHY01000001">
    <property type="protein sequence ID" value="ROS37974.1"/>
    <property type="molecule type" value="Genomic_DNA"/>
</dbReference>
<dbReference type="InterPro" id="IPR036513">
    <property type="entry name" value="STAS_dom_sf"/>
</dbReference>
<dbReference type="SUPFAM" id="SSF52091">
    <property type="entry name" value="SpoIIaa-like"/>
    <property type="match status" value="1"/>
</dbReference>
<sequence>MTEPRPLTTSWTTPDARTLRGVLAGDLDYRSGDDLLREVTARLAPGLRDVRLHFGSLDFCDSYGLSTLLMIARRVQGAGANLHLDDRPPVLERLLDMTRTLDYLTAPARKDGQGDPD</sequence>
<protein>
    <submittedName>
        <fullName evidence="2">Anti-anti-sigma factor</fullName>
    </submittedName>
</protein>
<gene>
    <name evidence="2" type="ORF">EDD35_0237</name>
</gene>
<reference evidence="2 3" key="1">
    <citation type="submission" date="2018-11" db="EMBL/GenBank/DDBJ databases">
        <title>Sequencing the genomes of 1000 actinobacteria strains.</title>
        <authorList>
            <person name="Klenk H.-P."/>
        </authorList>
    </citation>
    <scope>NUCLEOTIDE SEQUENCE [LARGE SCALE GENOMIC DNA]</scope>
    <source>
        <strain evidence="2 3">DSM 44348</strain>
    </source>
</reference>
<dbReference type="Pfam" id="PF13466">
    <property type="entry name" value="STAS_2"/>
    <property type="match status" value="1"/>
</dbReference>
<evidence type="ECO:0000313" key="2">
    <source>
        <dbReference type="EMBL" id="ROS37974.1"/>
    </source>
</evidence>
<organism evidence="2 3">
    <name type="scientific">Amycolatopsis thermoflava</name>
    <dbReference type="NCBI Taxonomy" id="84480"/>
    <lineage>
        <taxon>Bacteria</taxon>
        <taxon>Bacillati</taxon>
        <taxon>Actinomycetota</taxon>
        <taxon>Actinomycetes</taxon>
        <taxon>Pseudonocardiales</taxon>
        <taxon>Pseudonocardiaceae</taxon>
        <taxon>Amycolatopsis</taxon>
        <taxon>Amycolatopsis methanolica group</taxon>
    </lineage>
</organism>
<accession>A0A3N2GMW4</accession>